<dbReference type="NCBIfam" id="TIGR00055">
    <property type="entry name" value="uppS"/>
    <property type="match status" value="1"/>
</dbReference>
<dbReference type="InterPro" id="IPR036424">
    <property type="entry name" value="UPP_synth-like_sf"/>
</dbReference>
<feature type="active site" evidence="2">
    <location>
        <position position="13"/>
    </location>
</feature>
<dbReference type="Proteomes" id="UP000179072">
    <property type="component" value="Unassembled WGS sequence"/>
</dbReference>
<dbReference type="STRING" id="1802060.A2957_03355"/>
<keyword evidence="1 2" id="KW-0808">Transferase</keyword>
<protein>
    <recommendedName>
        <fullName evidence="2">Isoprenyl transferase</fullName>
        <ecNumber evidence="2">2.5.1.-</ecNumber>
    </recommendedName>
</protein>
<dbReference type="GO" id="GO:0045547">
    <property type="term" value="F:ditrans,polycis-polyprenyl diphosphate synthase [(2E,6E)-farnesyl diphosphate specific] activity"/>
    <property type="evidence" value="ECO:0007669"/>
    <property type="project" value="TreeGrafter"/>
</dbReference>
<comment type="subunit">
    <text evidence="2">Homodimer.</text>
</comment>
<organism evidence="3 4">
    <name type="scientific">Candidatus Roizmanbacteria bacterium RIFCSPLOWO2_01_FULL_38_11</name>
    <dbReference type="NCBI Taxonomy" id="1802060"/>
    <lineage>
        <taxon>Bacteria</taxon>
        <taxon>Candidatus Roizmaniibacteriota</taxon>
    </lineage>
</organism>
<evidence type="ECO:0000313" key="3">
    <source>
        <dbReference type="EMBL" id="OGK45139.1"/>
    </source>
</evidence>
<comment type="function">
    <text evidence="2">Catalyzes the condensation of isopentenyl diphosphate (IPP) with allylic pyrophosphates generating different type of terpenoids.</text>
</comment>
<feature type="binding site" evidence="2">
    <location>
        <position position="13"/>
    </location>
    <ligand>
        <name>Mg(2+)</name>
        <dbReference type="ChEBI" id="CHEBI:18420"/>
    </ligand>
</feature>
<dbReference type="GO" id="GO:0000287">
    <property type="term" value="F:magnesium ion binding"/>
    <property type="evidence" value="ECO:0007669"/>
    <property type="project" value="UniProtKB-UniRule"/>
</dbReference>
<name>A0A1F7IP72_9BACT</name>
<feature type="binding site" evidence="2">
    <location>
        <begin position="58"/>
        <end position="60"/>
    </location>
    <ligand>
        <name>substrate</name>
    </ligand>
</feature>
<feature type="binding site" evidence="2">
    <location>
        <position position="18"/>
    </location>
    <ligand>
        <name>substrate</name>
    </ligand>
</feature>
<sequence>MSTTPQHIGIILDGNRRWAKQKGMPSIEGHRRAAYVIEKIITYLRLQGVHTITIWVFSTENWGREQAQVKGLLSLFQEFLEKHSKKAFTEGVRVIHLGRKDRLSESFRKKIGALESASKDFKNGILNVALDYGGRDEIIRAIKEMIESDVNVSNISEELFNEYLDTRDQPHPYPDMIIRTGGEMRLSGFMSWQSAYSELVVLDKYLPDLTIEDIKDVLKEYAHRKRRFGK</sequence>
<dbReference type="EC" id="2.5.1.-" evidence="2"/>
<feature type="binding site" evidence="2">
    <location>
        <position position="64"/>
    </location>
    <ligand>
        <name>substrate</name>
    </ligand>
</feature>
<dbReference type="Pfam" id="PF01255">
    <property type="entry name" value="Prenyltransf"/>
    <property type="match status" value="1"/>
</dbReference>
<dbReference type="PANTHER" id="PTHR10291">
    <property type="entry name" value="DEHYDRODOLICHYL DIPHOSPHATE SYNTHASE FAMILY MEMBER"/>
    <property type="match status" value="1"/>
</dbReference>
<dbReference type="GO" id="GO:0016094">
    <property type="term" value="P:polyprenol biosynthetic process"/>
    <property type="evidence" value="ECO:0007669"/>
    <property type="project" value="TreeGrafter"/>
</dbReference>
<dbReference type="SUPFAM" id="SSF64005">
    <property type="entry name" value="Undecaprenyl diphosphate synthase"/>
    <property type="match status" value="1"/>
</dbReference>
<feature type="binding site" evidence="2">
    <location>
        <begin position="14"/>
        <end position="17"/>
    </location>
    <ligand>
        <name>substrate</name>
    </ligand>
</feature>
<proteinExistence type="inferred from homology"/>
<keyword evidence="2" id="KW-0460">Magnesium</keyword>
<gene>
    <name evidence="3" type="ORF">A2957_03355</name>
</gene>
<evidence type="ECO:0000256" key="1">
    <source>
        <dbReference type="ARBA" id="ARBA00022679"/>
    </source>
</evidence>
<reference evidence="3 4" key="1">
    <citation type="journal article" date="2016" name="Nat. Commun.">
        <title>Thousands of microbial genomes shed light on interconnected biogeochemical processes in an aquifer system.</title>
        <authorList>
            <person name="Anantharaman K."/>
            <person name="Brown C.T."/>
            <person name="Hug L.A."/>
            <person name="Sharon I."/>
            <person name="Castelle C.J."/>
            <person name="Probst A.J."/>
            <person name="Thomas B.C."/>
            <person name="Singh A."/>
            <person name="Wilkins M.J."/>
            <person name="Karaoz U."/>
            <person name="Brodie E.L."/>
            <person name="Williams K.H."/>
            <person name="Hubbard S.S."/>
            <person name="Banfield J.F."/>
        </authorList>
    </citation>
    <scope>NUCLEOTIDE SEQUENCE [LARGE SCALE GENOMIC DNA]</scope>
</reference>
<dbReference type="AlphaFoldDB" id="A0A1F7IP72"/>
<comment type="caution">
    <text evidence="2">Lacks conserved residue(s) required for the propagation of feature annotation.</text>
</comment>
<dbReference type="EMBL" id="MGAK01000006">
    <property type="protein sequence ID" value="OGK45139.1"/>
    <property type="molecule type" value="Genomic_DNA"/>
</dbReference>
<dbReference type="Gene3D" id="3.40.1180.10">
    <property type="entry name" value="Decaprenyl diphosphate synthase-like"/>
    <property type="match status" value="1"/>
</dbReference>
<keyword evidence="2" id="KW-0479">Metal-binding</keyword>
<accession>A0A1F7IP72</accession>
<feature type="binding site" evidence="2">
    <location>
        <position position="179"/>
    </location>
    <ligand>
        <name>substrate</name>
    </ligand>
</feature>
<evidence type="ECO:0000313" key="4">
    <source>
        <dbReference type="Proteomes" id="UP000179072"/>
    </source>
</evidence>
<feature type="binding site" evidence="2">
    <location>
        <begin position="185"/>
        <end position="187"/>
    </location>
    <ligand>
        <name>substrate</name>
    </ligand>
</feature>
<feature type="binding site" evidence="2">
    <location>
        <position position="62"/>
    </location>
    <ligand>
        <name>substrate</name>
    </ligand>
</feature>
<dbReference type="PANTHER" id="PTHR10291:SF0">
    <property type="entry name" value="DEHYDRODOLICHYL DIPHOSPHATE SYNTHASE 2"/>
    <property type="match status" value="1"/>
</dbReference>
<feature type="active site" description="Proton acceptor" evidence="2">
    <location>
        <position position="61"/>
    </location>
</feature>
<comment type="cofactor">
    <cofactor evidence="2">
        <name>Mg(2+)</name>
        <dbReference type="ChEBI" id="CHEBI:18420"/>
    </cofactor>
    <text evidence="2">Binds 2 magnesium ions per subunit.</text>
</comment>
<feature type="binding site" evidence="2">
    <location>
        <position position="30"/>
    </location>
    <ligand>
        <name>substrate</name>
    </ligand>
</feature>
<evidence type="ECO:0000256" key="2">
    <source>
        <dbReference type="HAMAP-Rule" id="MF_01139"/>
    </source>
</evidence>
<dbReference type="CDD" id="cd00475">
    <property type="entry name" value="Cis_IPPS"/>
    <property type="match status" value="1"/>
</dbReference>
<feature type="binding site" evidence="2">
    <location>
        <position position="198"/>
    </location>
    <ligand>
        <name>Mg(2+)</name>
        <dbReference type="ChEBI" id="CHEBI:18420"/>
    </ligand>
</feature>
<comment type="similarity">
    <text evidence="2">Belongs to the UPP synthase family.</text>
</comment>
<dbReference type="HAMAP" id="MF_01139">
    <property type="entry name" value="ISPT"/>
    <property type="match status" value="1"/>
</dbReference>
<dbReference type="InterPro" id="IPR001441">
    <property type="entry name" value="UPP_synth-like"/>
</dbReference>
<comment type="caution">
    <text evidence="3">The sequence shown here is derived from an EMBL/GenBank/DDBJ whole genome shotgun (WGS) entry which is preliminary data.</text>
</comment>